<evidence type="ECO:0000313" key="3">
    <source>
        <dbReference type="Proteomes" id="UP000604825"/>
    </source>
</evidence>
<evidence type="ECO:0000256" key="1">
    <source>
        <dbReference type="SAM" id="MobiDB-lite"/>
    </source>
</evidence>
<feature type="region of interest" description="Disordered" evidence="1">
    <location>
        <begin position="208"/>
        <end position="237"/>
    </location>
</feature>
<evidence type="ECO:0000313" key="2">
    <source>
        <dbReference type="EMBL" id="CAD6258571.1"/>
    </source>
</evidence>
<sequence length="237" mass="24891">MQHSTRRQEHAAAAATATAQQPDSSQCAQPEKPRSGGSRCATLGLVAPAAATRGWWTVTGKLRRGAQGRDRVGSRCAALEENAALHPAARACSGNGDGTATRQWPVRATRSTVTPCDRSPTKSEQQRARERGDKGSGASKPWCKTRQWALGDGKAASKGFNGGGGRALHRRRDPKRACVRLGARAEAAACRCETGRYLRAGRRGQHANWHSGGELGGCAVSGSEQGPGWGGSGGRRT</sequence>
<dbReference type="Proteomes" id="UP000604825">
    <property type="component" value="Unassembled WGS sequence"/>
</dbReference>
<gene>
    <name evidence="2" type="ORF">NCGR_LOCUS42041</name>
</gene>
<name>A0A811QCW2_9POAL</name>
<dbReference type="EMBL" id="CAJGYO010000010">
    <property type="protein sequence ID" value="CAD6258571.1"/>
    <property type="molecule type" value="Genomic_DNA"/>
</dbReference>
<organism evidence="2 3">
    <name type="scientific">Miscanthus lutarioriparius</name>
    <dbReference type="NCBI Taxonomy" id="422564"/>
    <lineage>
        <taxon>Eukaryota</taxon>
        <taxon>Viridiplantae</taxon>
        <taxon>Streptophyta</taxon>
        <taxon>Embryophyta</taxon>
        <taxon>Tracheophyta</taxon>
        <taxon>Spermatophyta</taxon>
        <taxon>Magnoliopsida</taxon>
        <taxon>Liliopsida</taxon>
        <taxon>Poales</taxon>
        <taxon>Poaceae</taxon>
        <taxon>PACMAD clade</taxon>
        <taxon>Panicoideae</taxon>
        <taxon>Andropogonodae</taxon>
        <taxon>Andropogoneae</taxon>
        <taxon>Saccharinae</taxon>
        <taxon>Miscanthus</taxon>
    </lineage>
</organism>
<reference evidence="2" key="1">
    <citation type="submission" date="2020-10" db="EMBL/GenBank/DDBJ databases">
        <authorList>
            <person name="Han B."/>
            <person name="Lu T."/>
            <person name="Zhao Q."/>
            <person name="Huang X."/>
            <person name="Zhao Y."/>
        </authorList>
    </citation>
    <scope>NUCLEOTIDE SEQUENCE</scope>
</reference>
<feature type="region of interest" description="Disordered" evidence="1">
    <location>
        <begin position="1"/>
        <end position="40"/>
    </location>
</feature>
<protein>
    <submittedName>
        <fullName evidence="2">Uncharacterized protein</fullName>
    </submittedName>
</protein>
<keyword evidence="3" id="KW-1185">Reference proteome</keyword>
<dbReference type="AlphaFoldDB" id="A0A811QCW2"/>
<feature type="compositionally biased region" description="Basic and acidic residues" evidence="1">
    <location>
        <begin position="1"/>
        <end position="10"/>
    </location>
</feature>
<feature type="region of interest" description="Disordered" evidence="1">
    <location>
        <begin position="109"/>
        <end position="173"/>
    </location>
</feature>
<feature type="compositionally biased region" description="Basic and acidic residues" evidence="1">
    <location>
        <begin position="119"/>
        <end position="134"/>
    </location>
</feature>
<accession>A0A811QCW2</accession>
<feature type="compositionally biased region" description="Gly residues" evidence="1">
    <location>
        <begin position="225"/>
        <end position="237"/>
    </location>
</feature>
<comment type="caution">
    <text evidence="2">The sequence shown here is derived from an EMBL/GenBank/DDBJ whole genome shotgun (WGS) entry which is preliminary data.</text>
</comment>
<proteinExistence type="predicted"/>